<reference evidence="1 2" key="1">
    <citation type="journal article" date="2012" name="Genome Biol.">
        <title>Genome and low-iron response of an oceanic diatom adapted to chronic iron limitation.</title>
        <authorList>
            <person name="Lommer M."/>
            <person name="Specht M."/>
            <person name="Roy A.S."/>
            <person name="Kraemer L."/>
            <person name="Andreson R."/>
            <person name="Gutowska M.A."/>
            <person name="Wolf J."/>
            <person name="Bergner S.V."/>
            <person name="Schilhabel M.B."/>
            <person name="Klostermeier U.C."/>
            <person name="Beiko R.G."/>
            <person name="Rosenstiel P."/>
            <person name="Hippler M."/>
            <person name="Laroche J."/>
        </authorList>
    </citation>
    <scope>NUCLEOTIDE SEQUENCE [LARGE SCALE GENOMIC DNA]</scope>
    <source>
        <strain evidence="1 2">CCMP1005</strain>
    </source>
</reference>
<keyword evidence="2" id="KW-1185">Reference proteome</keyword>
<proteinExistence type="predicted"/>
<sequence>MSDSAANFRCQESSYGLVGYDAALTRLRSLVRFRVVVFFFAQMRPKRNSKHIVDGVATAGDGCRMQIPGLPTLESIHHTPPNRDFLHCQPVVCIRSVENYELLRNLARASPRTPLVSESV</sequence>
<dbReference type="Proteomes" id="UP000266841">
    <property type="component" value="Unassembled WGS sequence"/>
</dbReference>
<protein>
    <submittedName>
        <fullName evidence="1">Uncharacterized protein</fullName>
    </submittedName>
</protein>
<evidence type="ECO:0000313" key="1">
    <source>
        <dbReference type="EMBL" id="EJK51913.1"/>
    </source>
</evidence>
<accession>K0RDT9</accession>
<evidence type="ECO:0000313" key="2">
    <source>
        <dbReference type="Proteomes" id="UP000266841"/>
    </source>
</evidence>
<comment type="caution">
    <text evidence="1">The sequence shown here is derived from an EMBL/GenBank/DDBJ whole genome shotgun (WGS) entry which is preliminary data.</text>
</comment>
<dbReference type="EMBL" id="AGNL01040773">
    <property type="protein sequence ID" value="EJK51913.1"/>
    <property type="molecule type" value="Genomic_DNA"/>
</dbReference>
<dbReference type="AlphaFoldDB" id="K0RDT9"/>
<gene>
    <name evidence="1" type="ORF">THAOC_28871</name>
</gene>
<organism evidence="1 2">
    <name type="scientific">Thalassiosira oceanica</name>
    <name type="common">Marine diatom</name>
    <dbReference type="NCBI Taxonomy" id="159749"/>
    <lineage>
        <taxon>Eukaryota</taxon>
        <taxon>Sar</taxon>
        <taxon>Stramenopiles</taxon>
        <taxon>Ochrophyta</taxon>
        <taxon>Bacillariophyta</taxon>
        <taxon>Coscinodiscophyceae</taxon>
        <taxon>Thalassiosirophycidae</taxon>
        <taxon>Thalassiosirales</taxon>
        <taxon>Thalassiosiraceae</taxon>
        <taxon>Thalassiosira</taxon>
    </lineage>
</organism>
<name>K0RDT9_THAOC</name>